<feature type="transmembrane region" description="Helical" evidence="7">
    <location>
        <begin position="30"/>
        <end position="52"/>
    </location>
</feature>
<feature type="region of interest" description="Disordered" evidence="6">
    <location>
        <begin position="273"/>
        <end position="338"/>
    </location>
</feature>
<keyword evidence="2" id="KW-1003">Cell membrane</keyword>
<evidence type="ECO:0000313" key="8">
    <source>
        <dbReference type="EMBL" id="SNC61852.1"/>
    </source>
</evidence>
<evidence type="ECO:0000256" key="7">
    <source>
        <dbReference type="SAM" id="Phobius"/>
    </source>
</evidence>
<evidence type="ECO:0000256" key="6">
    <source>
        <dbReference type="SAM" id="MobiDB-lite"/>
    </source>
</evidence>
<evidence type="ECO:0000256" key="2">
    <source>
        <dbReference type="ARBA" id="ARBA00022475"/>
    </source>
</evidence>
<feature type="transmembrane region" description="Helical" evidence="7">
    <location>
        <begin position="64"/>
        <end position="84"/>
    </location>
</feature>
<reference evidence="8 9" key="1">
    <citation type="submission" date="2017-06" db="EMBL/GenBank/DDBJ databases">
        <authorList>
            <person name="Kim H.J."/>
            <person name="Triplett B.A."/>
        </authorList>
    </citation>
    <scope>NUCLEOTIDE SEQUENCE [LARGE SCALE GENOMIC DNA]</scope>
    <source>
        <strain evidence="8 9">DSM 22179</strain>
    </source>
</reference>
<dbReference type="RefSeq" id="WP_200815029.1">
    <property type="nucleotide sequence ID" value="NZ_FYEZ01000001.1"/>
</dbReference>
<feature type="transmembrane region" description="Helical" evidence="7">
    <location>
        <begin position="207"/>
        <end position="227"/>
    </location>
</feature>
<dbReference type="Proteomes" id="UP000198122">
    <property type="component" value="Unassembled WGS sequence"/>
</dbReference>
<dbReference type="EMBL" id="FYEZ01000001">
    <property type="protein sequence ID" value="SNC61852.1"/>
    <property type="molecule type" value="Genomic_DNA"/>
</dbReference>
<protein>
    <submittedName>
        <fullName evidence="8">Putative membrane protein</fullName>
    </submittedName>
</protein>
<dbReference type="AlphaFoldDB" id="A0A212T746"/>
<organism evidence="8 9">
    <name type="scientific">Kytococcus aerolatus</name>
    <dbReference type="NCBI Taxonomy" id="592308"/>
    <lineage>
        <taxon>Bacteria</taxon>
        <taxon>Bacillati</taxon>
        <taxon>Actinomycetota</taxon>
        <taxon>Actinomycetes</taxon>
        <taxon>Micrococcales</taxon>
        <taxon>Kytococcaceae</taxon>
        <taxon>Kytococcus</taxon>
    </lineage>
</organism>
<evidence type="ECO:0000256" key="5">
    <source>
        <dbReference type="ARBA" id="ARBA00023136"/>
    </source>
</evidence>
<keyword evidence="9" id="KW-1185">Reference proteome</keyword>
<keyword evidence="3 7" id="KW-0812">Transmembrane</keyword>
<keyword evidence="5 7" id="KW-0472">Membrane</keyword>
<dbReference type="Pfam" id="PF09678">
    <property type="entry name" value="Caa3_CtaG"/>
    <property type="match status" value="1"/>
</dbReference>
<proteinExistence type="predicted"/>
<name>A0A212T746_9MICO</name>
<comment type="subcellular location">
    <subcellularLocation>
        <location evidence="1">Cell membrane</location>
        <topology evidence="1">Multi-pass membrane protein</topology>
    </subcellularLocation>
</comment>
<evidence type="ECO:0000256" key="3">
    <source>
        <dbReference type="ARBA" id="ARBA00022692"/>
    </source>
</evidence>
<dbReference type="InterPro" id="IPR019108">
    <property type="entry name" value="Caa3_assmbl_CtaG-rel"/>
</dbReference>
<feature type="transmembrane region" description="Helical" evidence="7">
    <location>
        <begin position="96"/>
        <end position="119"/>
    </location>
</feature>
<feature type="transmembrane region" description="Helical" evidence="7">
    <location>
        <begin position="139"/>
        <end position="161"/>
    </location>
</feature>
<feature type="transmembrane region" description="Helical" evidence="7">
    <location>
        <begin position="173"/>
        <end position="195"/>
    </location>
</feature>
<evidence type="ECO:0000313" key="9">
    <source>
        <dbReference type="Proteomes" id="UP000198122"/>
    </source>
</evidence>
<sequence>MSLYPVRGLHPGTDPGHGGHAHPAGSGTDWAVVGPVAVVVAVAVGYLVLSLLRRREHRGWSGWRVASFSAGCALLVAGLVPALIPLPHGSFAAHMYQHLLIGMYAPLALVLGAPVTLLLRSLPQRRARVLGRLLGSAPLGVLAHPVTALVLNVGGLYLLYLAPLYQATTEQPALHHVVHLHFFLAGYLFASSMAGPDPAPHRPSVPARLVVLGVAVAGHAVLAQLVYAGVLPHVQAPADDLRAGADLMSYAGDIAELLLALAMVSTWRPHPRERAWRVPGPRPRPGRDHGAVAEPLPSQGWGGAEAVHHARSAPSTPGTARPCGAECTRVHRRAPSGR</sequence>
<evidence type="ECO:0000256" key="4">
    <source>
        <dbReference type="ARBA" id="ARBA00022989"/>
    </source>
</evidence>
<accession>A0A212T746</accession>
<gene>
    <name evidence="8" type="ORF">SAMN05445756_0566</name>
</gene>
<keyword evidence="4 7" id="KW-1133">Transmembrane helix</keyword>
<dbReference type="GO" id="GO:0005886">
    <property type="term" value="C:plasma membrane"/>
    <property type="evidence" value="ECO:0007669"/>
    <property type="project" value="UniProtKB-SubCell"/>
</dbReference>
<evidence type="ECO:0000256" key="1">
    <source>
        <dbReference type="ARBA" id="ARBA00004651"/>
    </source>
</evidence>